<evidence type="ECO:0000256" key="1">
    <source>
        <dbReference type="SAM" id="MobiDB-lite"/>
    </source>
</evidence>
<dbReference type="Proteomes" id="UP000316777">
    <property type="component" value="Segment"/>
</dbReference>
<evidence type="ECO:0008006" key="4">
    <source>
        <dbReference type="Google" id="ProtNLM"/>
    </source>
</evidence>
<dbReference type="GeneID" id="64767008"/>
<dbReference type="EMBL" id="MK937592">
    <property type="protein sequence ID" value="QDH91762.1"/>
    <property type="molecule type" value="Genomic_DNA"/>
</dbReference>
<dbReference type="RefSeq" id="YP_010059776.1">
    <property type="nucleotide sequence ID" value="NC_054727.1"/>
</dbReference>
<protein>
    <recommendedName>
        <fullName evidence="4">Minor tail protein</fullName>
    </recommendedName>
</protein>
<name>A0A514DDT1_9CAUD</name>
<gene>
    <name evidence="2" type="primary">87</name>
    <name evidence="2" type="ORF">SEA_PHRAPPUCCINO_87</name>
</gene>
<sequence length="449" mass="49240">MATQAPFPLIAPRSTELRMAHFDEQIYKGDSSTLVYKIVDALCGTVGAGALVNEALLARLGAALETIYFNELDFIFGKMSFLSRSPAESYPYNPSQDLLTSEQWDEVRVKDAWYRARISEFFAACSKGSTPNGIRACVHAALAVDADIYEVWRYVDNFGITADLGRAETSARNEVVVRPHKDTLSPGEMRLLRDMLTKMASIDTLITIKPEGLAVHTPVPITGASADSTYYEVQKMVTPTPLLDNLPAPDLLAIDLLTTEQWMFSKDPTLAPYAAFNITSEYGYFYLVGGGTRSPIDSVTAGTLQADGSVRPEANFEVYEETGQYTDWIPYEKADSPDNYPGGKYGLTPYEAPAKNPDGSPYTWRYASQTAYVTAKSAQVIAMGGIANADHYKLPITAAAQNRRPYLPEYAVAFSAPARDSTVSSSLTRRRGVTASPERRDPANFVRAS</sequence>
<evidence type="ECO:0000313" key="3">
    <source>
        <dbReference type="Proteomes" id="UP000316777"/>
    </source>
</evidence>
<organism evidence="2 3">
    <name type="scientific">Mycobacterium phage Phrappuccino</name>
    <dbReference type="NCBI Taxonomy" id="2591223"/>
    <lineage>
        <taxon>Viruses</taxon>
        <taxon>Duplodnaviria</taxon>
        <taxon>Heunggongvirae</taxon>
        <taxon>Uroviricota</taxon>
        <taxon>Caudoviricetes</taxon>
        <taxon>Phrappuccinovirus</taxon>
        <taxon>Phrappuccinovirus phrappuccino</taxon>
        <taxon>Phreappuccinovirus Phrappuccino</taxon>
    </lineage>
</organism>
<accession>A0A514DDT1</accession>
<dbReference type="InterPro" id="IPR055721">
    <property type="entry name" value="DUF7297"/>
</dbReference>
<reference evidence="2 3" key="1">
    <citation type="submission" date="2019-05" db="EMBL/GenBank/DDBJ databases">
        <authorList>
            <person name="Pope W.H."/>
            <person name="Garlena R.A."/>
            <person name="Russell D.A."/>
            <person name="Jacobs-Sera D."/>
            <person name="Hatfull G.F."/>
        </authorList>
    </citation>
    <scope>NUCLEOTIDE SEQUENCE [LARGE SCALE GENOMIC DNA]</scope>
</reference>
<proteinExistence type="predicted"/>
<dbReference type="KEGG" id="vg:64767008"/>
<feature type="region of interest" description="Disordered" evidence="1">
    <location>
        <begin position="417"/>
        <end position="449"/>
    </location>
</feature>
<dbReference type="Pfam" id="PF23970">
    <property type="entry name" value="DUF7297"/>
    <property type="match status" value="1"/>
</dbReference>
<keyword evidence="3" id="KW-1185">Reference proteome</keyword>
<evidence type="ECO:0000313" key="2">
    <source>
        <dbReference type="EMBL" id="QDH91762.1"/>
    </source>
</evidence>